<dbReference type="AlphaFoldDB" id="A0A6I3XFF0"/>
<keyword evidence="3" id="KW-1185">Reference proteome</keyword>
<dbReference type="RefSeq" id="WP_155708910.1">
    <property type="nucleotide sequence ID" value="NZ_BMWU01000009.1"/>
</dbReference>
<comment type="caution">
    <text evidence="2">The sequence shown here is derived from an EMBL/GenBank/DDBJ whole genome shotgun (WGS) entry which is preliminary data.</text>
</comment>
<protein>
    <submittedName>
        <fullName evidence="2">Uncharacterized protein</fullName>
    </submittedName>
</protein>
<proteinExistence type="predicted"/>
<feature type="region of interest" description="Disordered" evidence="1">
    <location>
        <begin position="1"/>
        <end position="20"/>
    </location>
</feature>
<gene>
    <name evidence="2" type="ORF">GJV26_11305</name>
</gene>
<reference evidence="2 3" key="1">
    <citation type="submission" date="2019-11" db="EMBL/GenBank/DDBJ databases">
        <title>Draft Genome Sequences of Six Type Strains of the Genus Massilia.</title>
        <authorList>
            <person name="Miess H."/>
            <person name="Frediansyah A."/>
            <person name="Goeker M."/>
            <person name="Gross H."/>
        </authorList>
    </citation>
    <scope>NUCLEOTIDE SEQUENCE [LARGE SCALE GENOMIC DNA]</scope>
    <source>
        <strain evidence="2 3">DSM 17513</strain>
    </source>
</reference>
<name>A0A6I3XFF0_9BURK</name>
<feature type="compositionally biased region" description="Basic and acidic residues" evidence="1">
    <location>
        <begin position="1"/>
        <end position="11"/>
    </location>
</feature>
<evidence type="ECO:0000256" key="1">
    <source>
        <dbReference type="SAM" id="MobiDB-lite"/>
    </source>
</evidence>
<dbReference type="EMBL" id="WNWM01000002">
    <property type="protein sequence ID" value="MUI13043.1"/>
    <property type="molecule type" value="Genomic_DNA"/>
</dbReference>
<evidence type="ECO:0000313" key="3">
    <source>
        <dbReference type="Proteomes" id="UP000431684"/>
    </source>
</evidence>
<dbReference type="Proteomes" id="UP000431684">
    <property type="component" value="Unassembled WGS sequence"/>
</dbReference>
<evidence type="ECO:0000313" key="2">
    <source>
        <dbReference type="EMBL" id="MUI13043.1"/>
    </source>
</evidence>
<sequence length="123" mass="13786">MPARSHPERAAPHSPLRDASSLTSALRFFLPETKIALAYYQYIFATNGLHDSDDCASQHRYDAFTDSGRAINNYEFAQLLEIKPGVIFLSFPRHIAPLQSRPDQQCRQAAVNNVGNPPCSIRQ</sequence>
<accession>A0A6I3XFF0</accession>
<organism evidence="2 3">
    <name type="scientific">Pseudoduganella dura</name>
    <dbReference type="NCBI Taxonomy" id="321982"/>
    <lineage>
        <taxon>Bacteria</taxon>
        <taxon>Pseudomonadati</taxon>
        <taxon>Pseudomonadota</taxon>
        <taxon>Betaproteobacteria</taxon>
        <taxon>Burkholderiales</taxon>
        <taxon>Oxalobacteraceae</taxon>
        <taxon>Telluria group</taxon>
        <taxon>Pseudoduganella</taxon>
    </lineage>
</organism>